<keyword evidence="3" id="KW-0547">Nucleotide-binding</keyword>
<dbReference type="GO" id="GO:0005525">
    <property type="term" value="F:GTP binding"/>
    <property type="evidence" value="ECO:0007669"/>
    <property type="project" value="InterPro"/>
</dbReference>
<dbReference type="AlphaFoldDB" id="A0A2S2PGP5"/>
<organism evidence="5">
    <name type="scientific">Schizaphis graminum</name>
    <name type="common">Green bug aphid</name>
    <dbReference type="NCBI Taxonomy" id="13262"/>
    <lineage>
        <taxon>Eukaryota</taxon>
        <taxon>Metazoa</taxon>
        <taxon>Ecdysozoa</taxon>
        <taxon>Arthropoda</taxon>
        <taxon>Hexapoda</taxon>
        <taxon>Insecta</taxon>
        <taxon>Pterygota</taxon>
        <taxon>Neoptera</taxon>
        <taxon>Paraneoptera</taxon>
        <taxon>Hemiptera</taxon>
        <taxon>Sternorrhyncha</taxon>
        <taxon>Aphidomorpha</taxon>
        <taxon>Aphidoidea</taxon>
        <taxon>Aphididae</taxon>
        <taxon>Aphidini</taxon>
        <taxon>Schizaphis</taxon>
    </lineage>
</organism>
<dbReference type="FunFam" id="3.40.50.300:FF:000586">
    <property type="entry name" value="Rab family GTPase"/>
    <property type="match status" value="1"/>
</dbReference>
<dbReference type="GO" id="GO:0012505">
    <property type="term" value="C:endomembrane system"/>
    <property type="evidence" value="ECO:0007669"/>
    <property type="project" value="UniProtKB-SubCell"/>
</dbReference>
<keyword evidence="4" id="KW-0472">Membrane</keyword>
<dbReference type="SMART" id="SM00174">
    <property type="entry name" value="RHO"/>
    <property type="match status" value="1"/>
</dbReference>
<dbReference type="PRINTS" id="PR00449">
    <property type="entry name" value="RASTRNSFRMNG"/>
</dbReference>
<dbReference type="SUPFAM" id="SSF52540">
    <property type="entry name" value="P-loop containing nucleoside triphosphate hydrolases"/>
    <property type="match status" value="1"/>
</dbReference>
<dbReference type="InterPro" id="IPR005225">
    <property type="entry name" value="Small_GTP-bd"/>
</dbReference>
<dbReference type="CDD" id="cd00154">
    <property type="entry name" value="Rab"/>
    <property type="match status" value="1"/>
</dbReference>
<dbReference type="PROSITE" id="PS51421">
    <property type="entry name" value="RAS"/>
    <property type="match status" value="1"/>
</dbReference>
<dbReference type="NCBIfam" id="TIGR00231">
    <property type="entry name" value="small_GTP"/>
    <property type="match status" value="1"/>
</dbReference>
<dbReference type="InterPro" id="IPR027417">
    <property type="entry name" value="P-loop_NTPase"/>
</dbReference>
<dbReference type="SMART" id="SM00173">
    <property type="entry name" value="RAS"/>
    <property type="match status" value="1"/>
</dbReference>
<evidence type="ECO:0000256" key="3">
    <source>
        <dbReference type="ARBA" id="ARBA00022741"/>
    </source>
</evidence>
<dbReference type="SMART" id="SM00176">
    <property type="entry name" value="RAN"/>
    <property type="match status" value="1"/>
</dbReference>
<dbReference type="InterPro" id="IPR001806">
    <property type="entry name" value="Small_GTPase"/>
</dbReference>
<dbReference type="SMART" id="SM00175">
    <property type="entry name" value="RAB"/>
    <property type="match status" value="1"/>
</dbReference>
<accession>A0A2S2PGP5</accession>
<dbReference type="Pfam" id="PF00071">
    <property type="entry name" value="Ras"/>
    <property type="match status" value="1"/>
</dbReference>
<comment type="subcellular location">
    <subcellularLocation>
        <location evidence="1">Endomembrane system</location>
    </subcellularLocation>
</comment>
<dbReference type="GO" id="GO:0003924">
    <property type="term" value="F:GTPase activity"/>
    <property type="evidence" value="ECO:0007669"/>
    <property type="project" value="InterPro"/>
</dbReference>
<protein>
    <submittedName>
        <fullName evidence="5">Ras-related protein Rab-2A</fullName>
    </submittedName>
</protein>
<dbReference type="PROSITE" id="PS51419">
    <property type="entry name" value="RAB"/>
    <property type="match status" value="1"/>
</dbReference>
<dbReference type="EMBL" id="GGMR01015990">
    <property type="protein sequence ID" value="MBY28609.1"/>
    <property type="molecule type" value="Transcribed_RNA"/>
</dbReference>
<sequence length="213" mass="24270">MSRSNECYDYLFKYIVVGDVGVGKTCITRRFLYHEFDAKELTTIGIDYGHKTLSLYNRKIKIAVWDTAGQEAFKSIARSYYSGAAACVLVYNITKRYSFQHVSEWLREARLNSGSRMMFALVGNKIDLENDREVERIEGEHFSYKNSLLFFETSAKTASNVSDVFEELAKSLYKKVLSGEIDVNRPISGVKIGRKLSKSEIVKNHASDCCTFT</sequence>
<dbReference type="InterPro" id="IPR050209">
    <property type="entry name" value="Rab_GTPases_membrane_traffic"/>
</dbReference>
<evidence type="ECO:0000313" key="5">
    <source>
        <dbReference type="EMBL" id="MBY28609.1"/>
    </source>
</evidence>
<evidence type="ECO:0000256" key="4">
    <source>
        <dbReference type="ARBA" id="ARBA00023136"/>
    </source>
</evidence>
<comment type="similarity">
    <text evidence="2">Belongs to the small GTPase superfamily. Rab family.</text>
</comment>
<dbReference type="Gene3D" id="3.40.50.300">
    <property type="entry name" value="P-loop containing nucleotide triphosphate hydrolases"/>
    <property type="match status" value="1"/>
</dbReference>
<proteinExistence type="inferred from homology"/>
<evidence type="ECO:0000256" key="1">
    <source>
        <dbReference type="ARBA" id="ARBA00004308"/>
    </source>
</evidence>
<evidence type="ECO:0000256" key="2">
    <source>
        <dbReference type="ARBA" id="ARBA00006270"/>
    </source>
</evidence>
<reference evidence="5" key="1">
    <citation type="submission" date="2018-04" db="EMBL/GenBank/DDBJ databases">
        <title>Transcriptome of Schizaphis graminum biotype I.</title>
        <authorList>
            <person name="Scully E.D."/>
            <person name="Geib S.M."/>
            <person name="Palmer N.A."/>
            <person name="Koch K."/>
            <person name="Bradshaw J."/>
            <person name="Heng-Moss T."/>
            <person name="Sarath G."/>
        </authorList>
    </citation>
    <scope>NUCLEOTIDE SEQUENCE</scope>
</reference>
<name>A0A2S2PGP5_SCHGA</name>
<gene>
    <name evidence="5" type="primary">Rab2a</name>
    <name evidence="5" type="ORF">g.63817</name>
</gene>
<dbReference type="PANTHER" id="PTHR47979">
    <property type="entry name" value="DRAB11-RELATED"/>
    <property type="match status" value="1"/>
</dbReference>